<comment type="similarity">
    <text evidence="3">Belongs to the methyl-accepting chemotaxis (MCP) protein family.</text>
</comment>
<dbReference type="Pfam" id="PF00015">
    <property type="entry name" value="MCPsignal"/>
    <property type="match status" value="1"/>
</dbReference>
<evidence type="ECO:0000256" key="6">
    <source>
        <dbReference type="SAM" id="Phobius"/>
    </source>
</evidence>
<dbReference type="InterPro" id="IPR051310">
    <property type="entry name" value="MCP_chemotaxis"/>
</dbReference>
<evidence type="ECO:0000256" key="5">
    <source>
        <dbReference type="SAM" id="MobiDB-lite"/>
    </source>
</evidence>
<reference evidence="10 11" key="1">
    <citation type="submission" date="2017-02" db="EMBL/GenBank/DDBJ databases">
        <authorList>
            <person name="Peterson S.W."/>
        </authorList>
    </citation>
    <scope>NUCLEOTIDE SEQUENCE [LARGE SCALE GENOMIC DNA]</scope>
    <source>
        <strain evidence="10 11">DSM 16080</strain>
    </source>
</reference>
<dbReference type="Gene3D" id="1.10.287.950">
    <property type="entry name" value="Methyl-accepting chemotaxis protein"/>
    <property type="match status" value="1"/>
</dbReference>
<dbReference type="InterPro" id="IPR032255">
    <property type="entry name" value="HBM"/>
</dbReference>
<dbReference type="PROSITE" id="PS50111">
    <property type="entry name" value="CHEMOTAXIS_TRANSDUC_2"/>
    <property type="match status" value="1"/>
</dbReference>
<dbReference type="PROSITE" id="PS50885">
    <property type="entry name" value="HAMP"/>
    <property type="match status" value="1"/>
</dbReference>
<dbReference type="SUPFAM" id="SSF58104">
    <property type="entry name" value="Methyl-accepting chemotaxis protein (MCP) signaling domain"/>
    <property type="match status" value="1"/>
</dbReference>
<evidence type="ECO:0000259" key="8">
    <source>
        <dbReference type="PROSITE" id="PS50885"/>
    </source>
</evidence>
<evidence type="ECO:0000313" key="10">
    <source>
        <dbReference type="EMBL" id="SKA89770.1"/>
    </source>
</evidence>
<evidence type="ECO:0000313" key="11">
    <source>
        <dbReference type="Proteomes" id="UP000190027"/>
    </source>
</evidence>
<keyword evidence="6" id="KW-1133">Transmembrane helix</keyword>
<dbReference type="Gene3D" id="6.10.340.10">
    <property type="match status" value="1"/>
</dbReference>
<evidence type="ECO:0000256" key="3">
    <source>
        <dbReference type="ARBA" id="ARBA00029447"/>
    </source>
</evidence>
<sequence length="744" mass="80256">MSYSPGEGVKPGLNTTVPHWDKDCTEDAMLFRKIGLGWKIGTGFAVVLCFVLLVGAVGSLGMTRIKQAVNMATEAGELNRLIELARVHARTYMTSGDKTHVAQCDATLQQVFGELETMRATAGAEEAELFDTALTHVRDYDRLFEEYVAEDKLRAEMDWQMVLSARATVKEAKLLQSRLEQRALEYAGGPDGPVTASQAGQATEILVEHLQARRHEKNYIIREKQEYLDRVAKLVASTQKRCVSLERRLPEADLEALARTVREQTEVYWVNYQAVVQSMRKLSRMDAEMNQLALAAERALEGVVLSKARTTQKTQSLAMSAIIVGFIAAVLLGSLIAVLIVRCVTKGIGAAMDCLSAVSRGDLRAEPDQAMLDRGDQVGDLMRMLRHTITAQRRKEELAEAIAEGDLTHDMEPASESDQLGKALQRMTEGLRSILGTVQAAALRIASGARQVSDSSGALSQGATEQAGSLEEISSSMMEINSQTKNNADNAALASDVVIQARDKAREGADHMGRMTEAMEEIEESSQSIGRIIKVIDEIAFQTNLLALNAAVEAARAGKHGQGFAVVADEVRNLAGRSAKAAQETAQLIEGSVSRVRIGSEIAGQTAEALEGIVTDVGRAAELVAEIAAASGEQAEGVAQVNLGLQQVEQVTHQNTVSSEQTAEAASHLSNQAADLHGLLDGFRLEEQSSNHDSPMYALPSPASPPRKADPGAADNNRKNTSISGVQARPEEIISLDEGDFGRY</sequence>
<dbReference type="STRING" id="1121449.SAMN02745704_02177"/>
<feature type="compositionally biased region" description="Acidic residues" evidence="5">
    <location>
        <begin position="734"/>
        <end position="744"/>
    </location>
</feature>
<keyword evidence="11" id="KW-1185">Reference proteome</keyword>
<dbReference type="CDD" id="cd11386">
    <property type="entry name" value="MCP_signal"/>
    <property type="match status" value="1"/>
</dbReference>
<dbReference type="GO" id="GO:0004888">
    <property type="term" value="F:transmembrane signaling receptor activity"/>
    <property type="evidence" value="ECO:0007669"/>
    <property type="project" value="TreeGrafter"/>
</dbReference>
<dbReference type="SMART" id="SM00283">
    <property type="entry name" value="MA"/>
    <property type="match status" value="1"/>
</dbReference>
<dbReference type="Proteomes" id="UP000190027">
    <property type="component" value="Unassembled WGS sequence"/>
</dbReference>
<dbReference type="InterPro" id="IPR003660">
    <property type="entry name" value="HAMP_dom"/>
</dbReference>
<dbReference type="GO" id="GO:0005886">
    <property type="term" value="C:plasma membrane"/>
    <property type="evidence" value="ECO:0007669"/>
    <property type="project" value="TreeGrafter"/>
</dbReference>
<gene>
    <name evidence="10" type="ORF">SAMN02745704_02177</name>
</gene>
<dbReference type="EMBL" id="FUYC01000011">
    <property type="protein sequence ID" value="SKA89770.1"/>
    <property type="molecule type" value="Genomic_DNA"/>
</dbReference>
<feature type="domain" description="HBM" evidence="9">
    <location>
        <begin position="67"/>
        <end position="315"/>
    </location>
</feature>
<dbReference type="GO" id="GO:0007165">
    <property type="term" value="P:signal transduction"/>
    <property type="evidence" value="ECO:0007669"/>
    <property type="project" value="UniProtKB-KW"/>
</dbReference>
<dbReference type="PROSITE" id="PS51753">
    <property type="entry name" value="HBM"/>
    <property type="match status" value="1"/>
</dbReference>
<keyword evidence="4" id="KW-0807">Transducer</keyword>
<keyword evidence="6" id="KW-0472">Membrane</keyword>
<evidence type="ECO:0000256" key="4">
    <source>
        <dbReference type="PROSITE-ProRule" id="PRU00284"/>
    </source>
</evidence>
<accession>A0A1T4XJQ6</accession>
<dbReference type="PANTHER" id="PTHR43531">
    <property type="entry name" value="PROTEIN ICFG"/>
    <property type="match status" value="1"/>
</dbReference>
<feature type="region of interest" description="Disordered" evidence="5">
    <location>
        <begin position="689"/>
        <end position="744"/>
    </location>
</feature>
<evidence type="ECO:0000259" key="9">
    <source>
        <dbReference type="PROSITE" id="PS51753"/>
    </source>
</evidence>
<feature type="domain" description="HAMP" evidence="8">
    <location>
        <begin position="397"/>
        <end position="436"/>
    </location>
</feature>
<dbReference type="Gene3D" id="1.20.1440.210">
    <property type="match status" value="1"/>
</dbReference>
<evidence type="ECO:0000259" key="7">
    <source>
        <dbReference type="PROSITE" id="PS50111"/>
    </source>
</evidence>
<dbReference type="InterPro" id="IPR004089">
    <property type="entry name" value="MCPsignal_dom"/>
</dbReference>
<protein>
    <submittedName>
        <fullName evidence="10">Methyl-accepting chemotaxis protein</fullName>
    </submittedName>
</protein>
<dbReference type="GO" id="GO:0006935">
    <property type="term" value="P:chemotaxis"/>
    <property type="evidence" value="ECO:0007669"/>
    <property type="project" value="UniProtKB-KW"/>
</dbReference>
<evidence type="ECO:0000256" key="1">
    <source>
        <dbReference type="ARBA" id="ARBA00004370"/>
    </source>
</evidence>
<dbReference type="SMART" id="SM01358">
    <property type="entry name" value="HBM"/>
    <property type="match status" value="1"/>
</dbReference>
<dbReference type="FunFam" id="1.10.287.950:FF:000001">
    <property type="entry name" value="Methyl-accepting chemotaxis sensory transducer"/>
    <property type="match status" value="1"/>
</dbReference>
<feature type="transmembrane region" description="Helical" evidence="6">
    <location>
        <begin position="40"/>
        <end position="61"/>
    </location>
</feature>
<comment type="subcellular location">
    <subcellularLocation>
        <location evidence="1">Membrane</location>
    </subcellularLocation>
</comment>
<keyword evidence="6" id="KW-0812">Transmembrane</keyword>
<dbReference type="PANTHER" id="PTHR43531:SF11">
    <property type="entry name" value="METHYL-ACCEPTING CHEMOTAXIS PROTEIN 3"/>
    <property type="match status" value="1"/>
</dbReference>
<organism evidence="10 11">
    <name type="scientific">Paucidesulfovibrio gracilis DSM 16080</name>
    <dbReference type="NCBI Taxonomy" id="1121449"/>
    <lineage>
        <taxon>Bacteria</taxon>
        <taxon>Pseudomonadati</taxon>
        <taxon>Thermodesulfobacteriota</taxon>
        <taxon>Desulfovibrionia</taxon>
        <taxon>Desulfovibrionales</taxon>
        <taxon>Desulfovibrionaceae</taxon>
        <taxon>Paucidesulfovibrio</taxon>
    </lineage>
</organism>
<feature type="domain" description="Methyl-accepting transducer" evidence="7">
    <location>
        <begin position="441"/>
        <end position="670"/>
    </location>
</feature>
<keyword evidence="2" id="KW-0145">Chemotaxis</keyword>
<feature type="transmembrane region" description="Helical" evidence="6">
    <location>
        <begin position="317"/>
        <end position="341"/>
    </location>
</feature>
<proteinExistence type="inferred from homology"/>
<evidence type="ECO:0000256" key="2">
    <source>
        <dbReference type="ARBA" id="ARBA00022500"/>
    </source>
</evidence>
<name>A0A1T4XJQ6_9BACT</name>
<dbReference type="AlphaFoldDB" id="A0A1T4XJQ6"/>